<keyword evidence="4" id="KW-0067">ATP-binding</keyword>
<proteinExistence type="predicted"/>
<feature type="domain" description="Protein kinase" evidence="5">
    <location>
        <begin position="300"/>
        <end position="562"/>
    </location>
</feature>
<dbReference type="Proteomes" id="UP000683925">
    <property type="component" value="Unassembled WGS sequence"/>
</dbReference>
<evidence type="ECO:0000259" key="5">
    <source>
        <dbReference type="PROSITE" id="PS50011"/>
    </source>
</evidence>
<dbReference type="GO" id="GO:0010506">
    <property type="term" value="P:regulation of autophagy"/>
    <property type="evidence" value="ECO:0007669"/>
    <property type="project" value="InterPro"/>
</dbReference>
<evidence type="ECO:0000256" key="1">
    <source>
        <dbReference type="ARBA" id="ARBA00022679"/>
    </source>
</evidence>
<dbReference type="OMA" id="YIFLEKC"/>
<comment type="caution">
    <text evidence="6">The sequence shown here is derived from an EMBL/GenBank/DDBJ whole genome shotgun (WGS) entry which is preliminary data.</text>
</comment>
<reference evidence="6" key="1">
    <citation type="submission" date="2021-01" db="EMBL/GenBank/DDBJ databases">
        <authorList>
            <consortium name="Genoscope - CEA"/>
            <person name="William W."/>
        </authorList>
    </citation>
    <scope>NUCLEOTIDE SEQUENCE</scope>
</reference>
<dbReference type="Pfam" id="PF00069">
    <property type="entry name" value="Pkinase"/>
    <property type="match status" value="2"/>
</dbReference>
<evidence type="ECO:0000313" key="6">
    <source>
        <dbReference type="EMBL" id="CAD8182713.1"/>
    </source>
</evidence>
<dbReference type="PROSITE" id="PS50011">
    <property type="entry name" value="PROTEIN_KINASE_DOM"/>
    <property type="match status" value="2"/>
</dbReference>
<evidence type="ECO:0000256" key="3">
    <source>
        <dbReference type="ARBA" id="ARBA00022777"/>
    </source>
</evidence>
<feature type="domain" description="Protein kinase" evidence="5">
    <location>
        <begin position="7"/>
        <end position="299"/>
    </location>
</feature>
<dbReference type="InterPro" id="IPR045269">
    <property type="entry name" value="Atg1-like"/>
</dbReference>
<keyword evidence="1" id="KW-0808">Transferase</keyword>
<gene>
    <name evidence="6" type="ORF">POCTA_138.1.T0790181</name>
</gene>
<dbReference type="GO" id="GO:0004674">
    <property type="term" value="F:protein serine/threonine kinase activity"/>
    <property type="evidence" value="ECO:0007669"/>
    <property type="project" value="InterPro"/>
</dbReference>
<dbReference type="PANTHER" id="PTHR24348">
    <property type="entry name" value="SERINE/THREONINE-PROTEIN KINASE UNC-51-RELATED"/>
    <property type="match status" value="1"/>
</dbReference>
<dbReference type="SMART" id="SM00220">
    <property type="entry name" value="S_TKc"/>
    <property type="match status" value="1"/>
</dbReference>
<evidence type="ECO:0000256" key="2">
    <source>
        <dbReference type="ARBA" id="ARBA00022741"/>
    </source>
</evidence>
<dbReference type="OrthoDB" id="305100at2759"/>
<dbReference type="GO" id="GO:0000407">
    <property type="term" value="C:phagophore assembly site"/>
    <property type="evidence" value="ECO:0007669"/>
    <property type="project" value="TreeGrafter"/>
</dbReference>
<evidence type="ECO:0000256" key="4">
    <source>
        <dbReference type="ARBA" id="ARBA00022840"/>
    </source>
</evidence>
<organism evidence="6 7">
    <name type="scientific">Paramecium octaurelia</name>
    <dbReference type="NCBI Taxonomy" id="43137"/>
    <lineage>
        <taxon>Eukaryota</taxon>
        <taxon>Sar</taxon>
        <taxon>Alveolata</taxon>
        <taxon>Ciliophora</taxon>
        <taxon>Intramacronucleata</taxon>
        <taxon>Oligohymenophorea</taxon>
        <taxon>Peniculida</taxon>
        <taxon>Parameciidae</taxon>
        <taxon>Paramecium</taxon>
    </lineage>
</organism>
<dbReference type="GO" id="GO:0000045">
    <property type="term" value="P:autophagosome assembly"/>
    <property type="evidence" value="ECO:0007669"/>
    <property type="project" value="TreeGrafter"/>
</dbReference>
<dbReference type="InterPro" id="IPR008271">
    <property type="entry name" value="Ser/Thr_kinase_AS"/>
</dbReference>
<protein>
    <recommendedName>
        <fullName evidence="5">Protein kinase domain-containing protein</fullName>
    </recommendedName>
</protein>
<dbReference type="PANTHER" id="PTHR24348:SF22">
    <property type="entry name" value="NON-SPECIFIC SERINE_THREONINE PROTEIN KINASE"/>
    <property type="match status" value="1"/>
</dbReference>
<dbReference type="PROSITE" id="PS00108">
    <property type="entry name" value="PROTEIN_KINASE_ST"/>
    <property type="match status" value="1"/>
</dbReference>
<accession>A0A8S1W198</accession>
<name>A0A8S1W198_PAROT</name>
<keyword evidence="2" id="KW-0547">Nucleotide-binding</keyword>
<keyword evidence="3" id="KW-0418">Kinase</keyword>
<dbReference type="InterPro" id="IPR000719">
    <property type="entry name" value="Prot_kinase_dom"/>
</dbReference>
<sequence length="769" mass="90735">MDDQLSFIFIRHIGKYQINTSQPKVVNTQLFYQDTNQESTKKLRNANLYYPCRNTDQVNQNLIAQLIQVELNNTASKEIAVLQLLIDHPHTNVIKIFDIIQKDNWYVMQEDIPMNLEKFMNSGTKLSSQMKENFFCQLIAGFNHLQQRKIIVRDLQPKSILVKQIKDNEYILKISDFKSAEKSEDGFVDSINGMSDFAAPETLIKGQTLNNQCCLYNLGMLLYYICNDGKKPFEASSYQNLIIKQREFCQSILNQKASDNDHQRLMELYKRMLVYEKGKREGDNNDFKQDCYLLENTYFLRQSDFVGHGQQGLVVNAFNIQTRETLVCKLIQKKEQNNEKDLREVQICGCLEGDNHQNIIKIIKIIKDSQWYYIFLEKCDMDIGKFMRQNNNFTDLEIIDFLGQIISGYEQLKRKSIVHRDIKPENIMVKFDDNNGKIYKIIDFGVSKIISCSLLAHTDVGSLLYIAPEVLENDKGYNDQCDVFSLGVLIYYMMYRQDYININSFNEIRQQQKLLKTNPFKCPDSMRNSDLRQLIEKMIVYDPLKRINWENLKGYRLMKNYLDILNDIYRYSLFAIQSEELLFEQQDKHKDDNVLAGDIYAHRIILLKFANLSFQKIEQSIQKKTIQLKEVEYLINNIFNANEWKKNNKWNQSHEILKQKQQRLDQQKIAVLNEALNVVKNMEIKNSEIPLSFNQVHNYYIKLPNLLKNSTFIKIESIKLKYHLLKMRNLFNNNKNDFSIDYILGQDSKILFYEKLSNSQMQAYIDENQ</sequence>
<keyword evidence="7" id="KW-1185">Reference proteome</keyword>
<dbReference type="AlphaFoldDB" id="A0A8S1W198"/>
<dbReference type="GO" id="GO:0016020">
    <property type="term" value="C:membrane"/>
    <property type="evidence" value="ECO:0007669"/>
    <property type="project" value="TreeGrafter"/>
</dbReference>
<dbReference type="GO" id="GO:0005524">
    <property type="term" value="F:ATP binding"/>
    <property type="evidence" value="ECO:0007669"/>
    <property type="project" value="UniProtKB-KW"/>
</dbReference>
<dbReference type="GO" id="GO:0005776">
    <property type="term" value="C:autophagosome"/>
    <property type="evidence" value="ECO:0007669"/>
    <property type="project" value="TreeGrafter"/>
</dbReference>
<dbReference type="GO" id="GO:0005829">
    <property type="term" value="C:cytosol"/>
    <property type="evidence" value="ECO:0007669"/>
    <property type="project" value="TreeGrafter"/>
</dbReference>
<evidence type="ECO:0000313" key="7">
    <source>
        <dbReference type="Proteomes" id="UP000683925"/>
    </source>
</evidence>
<dbReference type="EMBL" id="CAJJDP010000078">
    <property type="protein sequence ID" value="CAD8182713.1"/>
    <property type="molecule type" value="Genomic_DNA"/>
</dbReference>